<dbReference type="AlphaFoldDB" id="A0AAD8LGQ5"/>
<dbReference type="EMBL" id="JAUHHV010000001">
    <property type="protein sequence ID" value="KAK1441217.1"/>
    <property type="molecule type" value="Genomic_DNA"/>
</dbReference>
<dbReference type="PRINTS" id="PR00385">
    <property type="entry name" value="P450"/>
</dbReference>
<keyword evidence="4 5" id="KW-0408">Iron</keyword>
<dbReference type="GO" id="GO:0020037">
    <property type="term" value="F:heme binding"/>
    <property type="evidence" value="ECO:0007669"/>
    <property type="project" value="InterPro"/>
</dbReference>
<evidence type="ECO:0000256" key="2">
    <source>
        <dbReference type="ARBA" id="ARBA00022723"/>
    </source>
</evidence>
<feature type="binding site" description="axial binding residue" evidence="5">
    <location>
        <position position="459"/>
    </location>
    <ligand>
        <name>heme</name>
        <dbReference type="ChEBI" id="CHEBI:30413"/>
    </ligand>
    <ligandPart>
        <name>Fe</name>
        <dbReference type="ChEBI" id="CHEBI:18248"/>
    </ligandPart>
</feature>
<dbReference type="CDD" id="cd11073">
    <property type="entry name" value="CYP76-like"/>
    <property type="match status" value="1"/>
</dbReference>
<dbReference type="PANTHER" id="PTHR47950">
    <property type="entry name" value="CYTOCHROME P450, FAMILY 76, SUBFAMILY C, POLYPEPTIDE 5-RELATED"/>
    <property type="match status" value="1"/>
</dbReference>
<evidence type="ECO:0000256" key="3">
    <source>
        <dbReference type="ARBA" id="ARBA00023002"/>
    </source>
</evidence>
<feature type="transmembrane region" description="Helical" evidence="7">
    <location>
        <begin position="18"/>
        <end position="36"/>
    </location>
</feature>
<dbReference type="GO" id="GO:0004497">
    <property type="term" value="F:monooxygenase activity"/>
    <property type="evidence" value="ECO:0007669"/>
    <property type="project" value="UniProtKB-KW"/>
</dbReference>
<evidence type="ECO:0000256" key="4">
    <source>
        <dbReference type="ARBA" id="ARBA00023004"/>
    </source>
</evidence>
<sequence>MRSLETTHTTTQHKLMDYYTLSFLFPLVLALAYAIINSCRRNSRLPPGPFPLPIIGNLLHLSDNPHQSLATLAKRYGPLMSLKFGTRTTVVVSSPDIAKDFFQTHDHSFSGRPIPDTVRVVDHDNYSLVWLPAGDQWRRLRKISKEYLFSVQRLDASEHIRQQKVRDLLDYVNQCCASGKVVNMGGIAFTTSLNALSNLMFSLDSAQYDSVSSQEFKDAVSALLEVSGKPNIADFFPILKPFDPQGLKRHSNVCIKKLLTIIDGIIDQRLQARSGSSVYGNVPSRNNDVLDLLLNINQKDESEISRDDITHLFLELFIAGIDTTSSTIEWAMVELIHRPHILEKARLEVTKVMENKKNIIQESDIARLPYLQAVIKETLRLHPPIPFLVPHQAIRDVEIQGHLVPKNAQILCNVWAMGRDPKIWSHPEKFMPERFLEGKTDYKGQSFELIPFGAGRRSCPGINIAHRMLHMMLGSLIQEFDWKLEGNMRAQDMDMDEKFGLTLQRKLPLMVIPTKI</sequence>
<accession>A0AAD8LGQ5</accession>
<evidence type="ECO:0000256" key="5">
    <source>
        <dbReference type="PIRSR" id="PIRSR602401-1"/>
    </source>
</evidence>
<dbReference type="InterPro" id="IPR017972">
    <property type="entry name" value="Cyt_P450_CS"/>
</dbReference>
<evidence type="ECO:0000313" key="8">
    <source>
        <dbReference type="EMBL" id="KAK1441217.1"/>
    </source>
</evidence>
<dbReference type="PROSITE" id="PS00086">
    <property type="entry name" value="CYTOCHROME_P450"/>
    <property type="match status" value="1"/>
</dbReference>
<organism evidence="8 9">
    <name type="scientific">Tagetes erecta</name>
    <name type="common">African marigold</name>
    <dbReference type="NCBI Taxonomy" id="13708"/>
    <lineage>
        <taxon>Eukaryota</taxon>
        <taxon>Viridiplantae</taxon>
        <taxon>Streptophyta</taxon>
        <taxon>Embryophyta</taxon>
        <taxon>Tracheophyta</taxon>
        <taxon>Spermatophyta</taxon>
        <taxon>Magnoliopsida</taxon>
        <taxon>eudicotyledons</taxon>
        <taxon>Gunneridae</taxon>
        <taxon>Pentapetalae</taxon>
        <taxon>asterids</taxon>
        <taxon>campanulids</taxon>
        <taxon>Asterales</taxon>
        <taxon>Asteraceae</taxon>
        <taxon>Asteroideae</taxon>
        <taxon>Heliantheae alliance</taxon>
        <taxon>Tageteae</taxon>
        <taxon>Tagetes</taxon>
    </lineage>
</organism>
<keyword evidence="7" id="KW-1133">Transmembrane helix</keyword>
<protein>
    <recommendedName>
        <fullName evidence="10">Cytochrome P450</fullName>
    </recommendedName>
</protein>
<name>A0AAD8LGQ5_TARER</name>
<evidence type="ECO:0000256" key="6">
    <source>
        <dbReference type="RuleBase" id="RU000461"/>
    </source>
</evidence>
<dbReference type="Pfam" id="PF00067">
    <property type="entry name" value="p450"/>
    <property type="match status" value="1"/>
</dbReference>
<dbReference type="InterPro" id="IPR001128">
    <property type="entry name" value="Cyt_P450"/>
</dbReference>
<keyword evidence="3 6" id="KW-0560">Oxidoreductase</keyword>
<dbReference type="GO" id="GO:0016705">
    <property type="term" value="F:oxidoreductase activity, acting on paired donors, with incorporation or reduction of molecular oxygen"/>
    <property type="evidence" value="ECO:0007669"/>
    <property type="project" value="InterPro"/>
</dbReference>
<reference evidence="8" key="1">
    <citation type="journal article" date="2023" name="bioRxiv">
        <title>Improved chromosome-level genome assembly for marigold (Tagetes erecta).</title>
        <authorList>
            <person name="Jiang F."/>
            <person name="Yuan L."/>
            <person name="Wang S."/>
            <person name="Wang H."/>
            <person name="Xu D."/>
            <person name="Wang A."/>
            <person name="Fan W."/>
        </authorList>
    </citation>
    <scope>NUCLEOTIDE SEQUENCE</scope>
    <source>
        <strain evidence="8">WSJ</strain>
        <tissue evidence="8">Leaf</tissue>
    </source>
</reference>
<comment type="caution">
    <text evidence="8">The sequence shown here is derived from an EMBL/GenBank/DDBJ whole genome shotgun (WGS) entry which is preliminary data.</text>
</comment>
<dbReference type="GO" id="GO:0005506">
    <property type="term" value="F:iron ion binding"/>
    <property type="evidence" value="ECO:0007669"/>
    <property type="project" value="InterPro"/>
</dbReference>
<evidence type="ECO:0000256" key="1">
    <source>
        <dbReference type="ARBA" id="ARBA00010617"/>
    </source>
</evidence>
<keyword evidence="7" id="KW-0472">Membrane</keyword>
<dbReference type="SUPFAM" id="SSF48264">
    <property type="entry name" value="Cytochrome P450"/>
    <property type="match status" value="1"/>
</dbReference>
<evidence type="ECO:0008006" key="10">
    <source>
        <dbReference type="Google" id="ProtNLM"/>
    </source>
</evidence>
<dbReference type="PANTHER" id="PTHR47950:SF48">
    <property type="entry name" value="CYTOCHROME P450 FAMILY PROTEIN, EXPRESSED"/>
    <property type="match status" value="1"/>
</dbReference>
<keyword evidence="7" id="KW-0812">Transmembrane</keyword>
<evidence type="ECO:0000313" key="9">
    <source>
        <dbReference type="Proteomes" id="UP001229421"/>
    </source>
</evidence>
<keyword evidence="6" id="KW-0503">Monooxygenase</keyword>
<evidence type="ECO:0000256" key="7">
    <source>
        <dbReference type="SAM" id="Phobius"/>
    </source>
</evidence>
<dbReference type="InterPro" id="IPR036396">
    <property type="entry name" value="Cyt_P450_sf"/>
</dbReference>
<dbReference type="PRINTS" id="PR00463">
    <property type="entry name" value="EP450I"/>
</dbReference>
<dbReference type="Gene3D" id="1.10.630.10">
    <property type="entry name" value="Cytochrome P450"/>
    <property type="match status" value="1"/>
</dbReference>
<keyword evidence="5 6" id="KW-0349">Heme</keyword>
<dbReference type="Proteomes" id="UP001229421">
    <property type="component" value="Unassembled WGS sequence"/>
</dbReference>
<proteinExistence type="inferred from homology"/>
<comment type="similarity">
    <text evidence="1 6">Belongs to the cytochrome P450 family.</text>
</comment>
<gene>
    <name evidence="8" type="ORF">QVD17_07060</name>
</gene>
<keyword evidence="2 5" id="KW-0479">Metal-binding</keyword>
<keyword evidence="9" id="KW-1185">Reference proteome</keyword>
<dbReference type="InterPro" id="IPR002401">
    <property type="entry name" value="Cyt_P450_E_grp-I"/>
</dbReference>
<comment type="cofactor">
    <cofactor evidence="5">
        <name>heme</name>
        <dbReference type="ChEBI" id="CHEBI:30413"/>
    </cofactor>
</comment>
<dbReference type="FunFam" id="1.10.630.10:FF:000007">
    <property type="entry name" value="Cytochrome P450 76C4"/>
    <property type="match status" value="1"/>
</dbReference>